<sequence length="283" mass="30192">MTKSKLSTWLLMLPSTGMLALLVVAPLAVLVFASLIQGNNLALDAALSLGNYATILEKGLFFPLMGKSLAMAGSVTAACILLAYPTAYGLAKCVGEKHRNLLVVLIIIPFFTSQLLLIYSMMVLLQANGPVMSLLGLFGRNASTSILYTNFAVFLILLYEFLPYMVLCLYSSMCKIEDNQLYAAQVMGAGKARRFLDVIFPLSSPGLLSGIIIVFVPAAGSFVEANLAGGTNGMLIGSYIDTNFSVSLNIGRGCALCVLFLLVLCVITLIINAVIRGVAGRRL</sequence>
<dbReference type="EMBL" id="JACOPP010000004">
    <property type="protein sequence ID" value="MBC5732960.1"/>
    <property type="molecule type" value="Genomic_DNA"/>
</dbReference>
<dbReference type="GO" id="GO:0005886">
    <property type="term" value="C:plasma membrane"/>
    <property type="evidence" value="ECO:0007669"/>
    <property type="project" value="UniProtKB-SubCell"/>
</dbReference>
<dbReference type="CDD" id="cd06261">
    <property type="entry name" value="TM_PBP2"/>
    <property type="match status" value="1"/>
</dbReference>
<dbReference type="AlphaFoldDB" id="A0A8J6JER8"/>
<feature type="transmembrane region" description="Helical" evidence="8">
    <location>
        <begin position="102"/>
        <end position="125"/>
    </location>
</feature>
<evidence type="ECO:0000256" key="8">
    <source>
        <dbReference type="RuleBase" id="RU363032"/>
    </source>
</evidence>
<protein>
    <submittedName>
        <fullName evidence="10">ABC transporter permease</fullName>
    </submittedName>
</protein>
<comment type="similarity">
    <text evidence="2">Belongs to the binding-protein-dependent transport system permease family. CysTW subfamily.</text>
</comment>
<organism evidence="10 11">
    <name type="scientific">Lawsonibacter hominis</name>
    <dbReference type="NCBI Taxonomy" id="2763053"/>
    <lineage>
        <taxon>Bacteria</taxon>
        <taxon>Bacillati</taxon>
        <taxon>Bacillota</taxon>
        <taxon>Clostridia</taxon>
        <taxon>Eubacteriales</taxon>
        <taxon>Oscillospiraceae</taxon>
        <taxon>Lawsonibacter</taxon>
    </lineage>
</organism>
<feature type="transmembrane region" description="Helical" evidence="8">
    <location>
        <begin position="145"/>
        <end position="170"/>
    </location>
</feature>
<dbReference type="InterPro" id="IPR000515">
    <property type="entry name" value="MetI-like"/>
</dbReference>
<evidence type="ECO:0000313" key="11">
    <source>
        <dbReference type="Proteomes" id="UP000661435"/>
    </source>
</evidence>
<keyword evidence="5 8" id="KW-0812">Transmembrane</keyword>
<proteinExistence type="inferred from homology"/>
<dbReference type="SUPFAM" id="SSF161098">
    <property type="entry name" value="MetI-like"/>
    <property type="match status" value="1"/>
</dbReference>
<dbReference type="PANTHER" id="PTHR42929:SF1">
    <property type="entry name" value="INNER MEMBRANE ABC TRANSPORTER PERMEASE PROTEIN YDCU-RELATED"/>
    <property type="match status" value="1"/>
</dbReference>
<dbReference type="Proteomes" id="UP000661435">
    <property type="component" value="Unassembled WGS sequence"/>
</dbReference>
<evidence type="ECO:0000256" key="3">
    <source>
        <dbReference type="ARBA" id="ARBA00022448"/>
    </source>
</evidence>
<keyword evidence="7 8" id="KW-0472">Membrane</keyword>
<evidence type="ECO:0000256" key="1">
    <source>
        <dbReference type="ARBA" id="ARBA00004651"/>
    </source>
</evidence>
<accession>A0A8J6JER8</accession>
<feature type="transmembrane region" description="Helical" evidence="8">
    <location>
        <begin position="195"/>
        <end position="216"/>
    </location>
</feature>
<reference evidence="10" key="1">
    <citation type="submission" date="2020-08" db="EMBL/GenBank/DDBJ databases">
        <title>Genome public.</title>
        <authorList>
            <person name="Liu C."/>
            <person name="Sun Q."/>
        </authorList>
    </citation>
    <scope>NUCLEOTIDE SEQUENCE</scope>
    <source>
        <strain evidence="10">NSJ-51</strain>
    </source>
</reference>
<evidence type="ECO:0000313" key="10">
    <source>
        <dbReference type="EMBL" id="MBC5732960.1"/>
    </source>
</evidence>
<comment type="subcellular location">
    <subcellularLocation>
        <location evidence="1 8">Cell membrane</location>
        <topology evidence="1 8">Multi-pass membrane protein</topology>
    </subcellularLocation>
</comment>
<evidence type="ECO:0000259" key="9">
    <source>
        <dbReference type="PROSITE" id="PS50928"/>
    </source>
</evidence>
<dbReference type="RefSeq" id="WP_186906857.1">
    <property type="nucleotide sequence ID" value="NZ_JACOPP010000004.1"/>
</dbReference>
<feature type="transmembrane region" description="Helical" evidence="8">
    <location>
        <begin position="69"/>
        <end position="90"/>
    </location>
</feature>
<keyword evidence="4" id="KW-1003">Cell membrane</keyword>
<keyword evidence="11" id="KW-1185">Reference proteome</keyword>
<name>A0A8J6JER8_9FIRM</name>
<dbReference type="PROSITE" id="PS50928">
    <property type="entry name" value="ABC_TM1"/>
    <property type="match status" value="1"/>
</dbReference>
<evidence type="ECO:0000256" key="7">
    <source>
        <dbReference type="ARBA" id="ARBA00023136"/>
    </source>
</evidence>
<evidence type="ECO:0000256" key="6">
    <source>
        <dbReference type="ARBA" id="ARBA00022989"/>
    </source>
</evidence>
<evidence type="ECO:0000256" key="5">
    <source>
        <dbReference type="ARBA" id="ARBA00022692"/>
    </source>
</evidence>
<dbReference type="Pfam" id="PF00528">
    <property type="entry name" value="BPD_transp_1"/>
    <property type="match status" value="1"/>
</dbReference>
<feature type="transmembrane region" description="Helical" evidence="8">
    <location>
        <begin position="250"/>
        <end position="275"/>
    </location>
</feature>
<evidence type="ECO:0000256" key="2">
    <source>
        <dbReference type="ARBA" id="ARBA00007069"/>
    </source>
</evidence>
<dbReference type="InterPro" id="IPR035906">
    <property type="entry name" value="MetI-like_sf"/>
</dbReference>
<keyword evidence="3 8" id="KW-0813">Transport</keyword>
<comment type="caution">
    <text evidence="10">The sequence shown here is derived from an EMBL/GenBank/DDBJ whole genome shotgun (WGS) entry which is preliminary data.</text>
</comment>
<evidence type="ECO:0000256" key="4">
    <source>
        <dbReference type="ARBA" id="ARBA00022475"/>
    </source>
</evidence>
<dbReference type="Gene3D" id="1.10.3720.10">
    <property type="entry name" value="MetI-like"/>
    <property type="match status" value="1"/>
</dbReference>
<dbReference type="GO" id="GO:0055085">
    <property type="term" value="P:transmembrane transport"/>
    <property type="evidence" value="ECO:0007669"/>
    <property type="project" value="InterPro"/>
</dbReference>
<feature type="domain" description="ABC transmembrane type-1" evidence="9">
    <location>
        <begin position="65"/>
        <end position="271"/>
    </location>
</feature>
<keyword evidence="6 8" id="KW-1133">Transmembrane helix</keyword>
<dbReference type="PANTHER" id="PTHR42929">
    <property type="entry name" value="INNER MEMBRANE ABC TRANSPORTER PERMEASE PROTEIN YDCU-RELATED-RELATED"/>
    <property type="match status" value="1"/>
</dbReference>
<gene>
    <name evidence="10" type="ORF">H8S57_04370</name>
</gene>